<dbReference type="InterPro" id="IPR027417">
    <property type="entry name" value="P-loop_NTPase"/>
</dbReference>
<dbReference type="Proteomes" id="UP000596929">
    <property type="component" value="Unassembled WGS sequence"/>
</dbReference>
<evidence type="ECO:0000313" key="3">
    <source>
        <dbReference type="Proteomes" id="UP000596929"/>
    </source>
</evidence>
<sequence length="530" mass="61415">MIHSIEINDFRLFKDVTINLGKYLTVLSGKNALGKTTILGMIGNSCELKTSDGRPILQKQFRTEFREIFKASPKYDLSGSNKCIVNFSEYNNPNVIVDTRRCRTTWQKISKVNSNKRFRLIPEKDGEGKRISSKYSWPVLYLGLSRLFPIGESDDKDISVSNLKLSTEEKKEFLENYCKILSIFNEDEIAIDAIDIGETNRKKGVGISTVDYDSLCNSAGQDNIGQIILSIMSFKRLKKEKNNYCGGILLIDELDATLHPAAQIKLINYILKSCRELELQVVFTTHSLTILEMISKKISFNKKGKVNEIEMIYITKDNKKLEVLSNPSYDRIYNDLNLATVLDRQNKITVYSEDDEARWFIEKLLKVYLYRLNLVRLKMSYGNLLLLNKFDYTYYSNVLFVLDGDVPESEIEKTCLGKTDNIIKLPGVKSIEEILYRYILDLELDHPLVEKLTDFGLTKTKLEDDYPKTNANTVAREEFKCWFNKWKDIFETINIVEYWISENEAECNEFLNEFIEKFNKIAIRKCISRI</sequence>
<keyword evidence="3" id="KW-1185">Reference proteome</keyword>
<dbReference type="SUPFAM" id="SSF52540">
    <property type="entry name" value="P-loop containing nucleoside triphosphate hydrolases"/>
    <property type="match status" value="1"/>
</dbReference>
<gene>
    <name evidence="2" type="ORF">H8S20_17340</name>
</gene>
<dbReference type="Pfam" id="PF13175">
    <property type="entry name" value="AAA_15"/>
    <property type="match status" value="2"/>
</dbReference>
<feature type="domain" description="Endonuclease GajA/Old nuclease/RecF-like AAA" evidence="1">
    <location>
        <begin position="166"/>
        <end position="290"/>
    </location>
</feature>
<dbReference type="CDD" id="cd00267">
    <property type="entry name" value="ABC_ATPase"/>
    <property type="match status" value="1"/>
</dbReference>
<comment type="caution">
    <text evidence="2">The sequence shown here is derived from an EMBL/GenBank/DDBJ whole genome shotgun (WGS) entry which is preliminary data.</text>
</comment>
<name>A0ABR7DGS0_9CLOT</name>
<evidence type="ECO:0000259" key="1">
    <source>
        <dbReference type="Pfam" id="PF13175"/>
    </source>
</evidence>
<dbReference type="RefSeq" id="WP_186860891.1">
    <property type="nucleotide sequence ID" value="NZ_JACOOO010000042.1"/>
</dbReference>
<dbReference type="PANTHER" id="PTHR43581:SF4">
    <property type="entry name" value="ATP_GTP PHOSPHATASE"/>
    <property type="match status" value="1"/>
</dbReference>
<proteinExistence type="predicted"/>
<accession>A0ABR7DGS0</accession>
<dbReference type="EMBL" id="JACOOO010000042">
    <property type="protein sequence ID" value="MBC5630625.1"/>
    <property type="molecule type" value="Genomic_DNA"/>
</dbReference>
<evidence type="ECO:0000313" key="2">
    <source>
        <dbReference type="EMBL" id="MBC5630625.1"/>
    </source>
</evidence>
<dbReference type="InterPro" id="IPR051396">
    <property type="entry name" value="Bact_Antivir_Def_Nuclease"/>
</dbReference>
<dbReference type="Gene3D" id="3.40.50.300">
    <property type="entry name" value="P-loop containing nucleotide triphosphate hydrolases"/>
    <property type="match status" value="1"/>
</dbReference>
<reference evidence="2 3" key="1">
    <citation type="submission" date="2020-08" db="EMBL/GenBank/DDBJ databases">
        <title>Genome public.</title>
        <authorList>
            <person name="Liu C."/>
            <person name="Sun Q."/>
        </authorList>
    </citation>
    <scope>NUCLEOTIDE SEQUENCE [LARGE SCALE GENOMIC DNA]</scope>
    <source>
        <strain evidence="2 3">NSJ-6</strain>
    </source>
</reference>
<protein>
    <submittedName>
        <fullName evidence="2">AAA family ATPase</fullName>
    </submittedName>
</protein>
<dbReference type="PANTHER" id="PTHR43581">
    <property type="entry name" value="ATP/GTP PHOSPHATASE"/>
    <property type="match status" value="1"/>
</dbReference>
<organism evidence="2 3">
    <name type="scientific">Clostridium hominis</name>
    <dbReference type="NCBI Taxonomy" id="2763036"/>
    <lineage>
        <taxon>Bacteria</taxon>
        <taxon>Bacillati</taxon>
        <taxon>Bacillota</taxon>
        <taxon>Clostridia</taxon>
        <taxon>Eubacteriales</taxon>
        <taxon>Clostridiaceae</taxon>
        <taxon>Clostridium</taxon>
    </lineage>
</organism>
<feature type="domain" description="Endonuclease GajA/Old nuclease/RecF-like AAA" evidence="1">
    <location>
        <begin position="1"/>
        <end position="42"/>
    </location>
</feature>
<dbReference type="InterPro" id="IPR041685">
    <property type="entry name" value="AAA_GajA/Old/RecF-like"/>
</dbReference>